<sequence>MNSRFWRYSTMKPLRTRFLRWRGAAAGGLLAGALLASPAWAAKQADWWVYVHNDKARDIGALLAAGADPNVRYDNGQPAIMRAVVDNAWEVFDVLAANRRTDLNAENPAGETPLMYLAVAGQTERAQALIARGAQVNRLGWTPLHYAASKGRLETARMLLGKQALVNAPSPDGTTPLMMAAYSGDRRMVQLLLDAGADITTRNLKGMSAADWAAFGKSEALARELKPMIARAEAERQARHGAVATSKLAPAAETPPTAQPAAASAAASQPGEGRSLSGVSGVRLNSYD</sequence>
<proteinExistence type="predicted"/>
<dbReference type="PANTHER" id="PTHR24124">
    <property type="entry name" value="ANKYRIN REPEAT FAMILY A"/>
    <property type="match status" value="1"/>
</dbReference>
<name>A0AAI9IZI4_BORPT</name>
<organism evidence="6 7">
    <name type="scientific">Bordetella pertussis CHLA-26</name>
    <dbReference type="NCBI Taxonomy" id="1331284"/>
    <lineage>
        <taxon>Bacteria</taxon>
        <taxon>Pseudomonadati</taxon>
        <taxon>Pseudomonadota</taxon>
        <taxon>Betaproteobacteria</taxon>
        <taxon>Burkholderiales</taxon>
        <taxon>Alcaligenaceae</taxon>
        <taxon>Bordetella</taxon>
    </lineage>
</organism>
<feature type="compositionally biased region" description="Low complexity" evidence="4">
    <location>
        <begin position="249"/>
        <end position="273"/>
    </location>
</feature>
<dbReference type="InterPro" id="IPR006311">
    <property type="entry name" value="TAT_signal"/>
</dbReference>
<dbReference type="Pfam" id="PF12796">
    <property type="entry name" value="Ank_2"/>
    <property type="match status" value="1"/>
</dbReference>
<gene>
    <name evidence="6" type="ORF">L566_2140</name>
</gene>
<dbReference type="SMART" id="SM00248">
    <property type="entry name" value="ANK"/>
    <property type="match status" value="4"/>
</dbReference>
<evidence type="ECO:0000313" key="7">
    <source>
        <dbReference type="Proteomes" id="UP000018679"/>
    </source>
</evidence>
<dbReference type="AlphaFoldDB" id="A0AAI9IZI4"/>
<accession>A0AAI9IZI4</accession>
<keyword evidence="2 3" id="KW-0040">ANK repeat</keyword>
<feature type="repeat" description="ANK" evidence="3">
    <location>
        <begin position="109"/>
        <end position="137"/>
    </location>
</feature>
<dbReference type="GO" id="GO:0010468">
    <property type="term" value="P:regulation of gene expression"/>
    <property type="evidence" value="ECO:0007669"/>
    <property type="project" value="TreeGrafter"/>
</dbReference>
<keyword evidence="5" id="KW-0732">Signal</keyword>
<dbReference type="SUPFAM" id="SSF48403">
    <property type="entry name" value="Ankyrin repeat"/>
    <property type="match status" value="1"/>
</dbReference>
<feature type="chain" id="PRO_5042619760" evidence="5">
    <location>
        <begin position="42"/>
        <end position="288"/>
    </location>
</feature>
<evidence type="ECO:0000256" key="5">
    <source>
        <dbReference type="SAM" id="SignalP"/>
    </source>
</evidence>
<feature type="signal peptide" evidence="5">
    <location>
        <begin position="1"/>
        <end position="41"/>
    </location>
</feature>
<dbReference type="PANTHER" id="PTHR24124:SF14">
    <property type="entry name" value="CHROMOSOME UNDETERMINED SCAFFOLD_25, WHOLE GENOME SHOTGUN SEQUENCE"/>
    <property type="match status" value="1"/>
</dbReference>
<evidence type="ECO:0000256" key="4">
    <source>
        <dbReference type="SAM" id="MobiDB-lite"/>
    </source>
</evidence>
<feature type="region of interest" description="Disordered" evidence="4">
    <location>
        <begin position="236"/>
        <end position="288"/>
    </location>
</feature>
<dbReference type="EMBL" id="AXSB02000035">
    <property type="protein sequence ID" value="ETH29947.1"/>
    <property type="molecule type" value="Genomic_DNA"/>
</dbReference>
<feature type="repeat" description="ANK" evidence="3">
    <location>
        <begin position="172"/>
        <end position="204"/>
    </location>
</feature>
<comment type="caution">
    <text evidence="6">The sequence shown here is derived from an EMBL/GenBank/DDBJ whole genome shotgun (WGS) entry which is preliminary data.</text>
</comment>
<protein>
    <submittedName>
        <fullName evidence="6">Ankyrin repeat protein</fullName>
    </submittedName>
</protein>
<dbReference type="PROSITE" id="PS50088">
    <property type="entry name" value="ANK_REPEAT"/>
    <property type="match status" value="3"/>
</dbReference>
<reference evidence="6 7" key="1">
    <citation type="journal article" date="2013" name="Genome Announc.">
        <title>Genome Sequences of 28 Bordetella pertussis U.S. Outbreak Strains Dating from 2010 to 2012.</title>
        <authorList>
            <person name="Harvill E.T."/>
            <person name="Goodfield L.L."/>
            <person name="Ivanov Y."/>
            <person name="Meyer J.A."/>
            <person name="Newth C."/>
            <person name="Cassiday P."/>
            <person name="Tondella M.L."/>
            <person name="Liao P."/>
            <person name="Zimmerman J."/>
            <person name="Meert K."/>
            <person name="Wessel D."/>
            <person name="Berger J."/>
            <person name="Dean J.M."/>
            <person name="Holubkov R."/>
            <person name="Burr J."/>
            <person name="Liu T."/>
            <person name="Brinkac L."/>
            <person name="Kim M."/>
            <person name="Losada L."/>
        </authorList>
    </citation>
    <scope>NUCLEOTIDE SEQUENCE [LARGE SCALE GENOMIC DNA]</scope>
    <source>
        <strain evidence="6 7">CHLA-26</strain>
    </source>
</reference>
<evidence type="ECO:0000256" key="1">
    <source>
        <dbReference type="ARBA" id="ARBA00022737"/>
    </source>
</evidence>
<dbReference type="Gene3D" id="1.25.40.20">
    <property type="entry name" value="Ankyrin repeat-containing domain"/>
    <property type="match status" value="1"/>
</dbReference>
<evidence type="ECO:0000256" key="2">
    <source>
        <dbReference type="ARBA" id="ARBA00023043"/>
    </source>
</evidence>
<dbReference type="Pfam" id="PF00023">
    <property type="entry name" value="Ank"/>
    <property type="match status" value="1"/>
</dbReference>
<feature type="repeat" description="ANK" evidence="3">
    <location>
        <begin position="139"/>
        <end position="171"/>
    </location>
</feature>
<dbReference type="PROSITE" id="PS51318">
    <property type="entry name" value="TAT"/>
    <property type="match status" value="1"/>
</dbReference>
<dbReference type="Proteomes" id="UP000018679">
    <property type="component" value="Unassembled WGS sequence"/>
</dbReference>
<keyword evidence="1" id="KW-0677">Repeat</keyword>
<evidence type="ECO:0000256" key="3">
    <source>
        <dbReference type="PROSITE-ProRule" id="PRU00023"/>
    </source>
</evidence>
<evidence type="ECO:0000313" key="6">
    <source>
        <dbReference type="EMBL" id="ETH29947.1"/>
    </source>
</evidence>
<dbReference type="InterPro" id="IPR036770">
    <property type="entry name" value="Ankyrin_rpt-contain_sf"/>
</dbReference>
<dbReference type="PROSITE" id="PS50297">
    <property type="entry name" value="ANK_REP_REGION"/>
    <property type="match status" value="3"/>
</dbReference>
<dbReference type="PRINTS" id="PR01415">
    <property type="entry name" value="ANKYRIN"/>
</dbReference>
<dbReference type="InterPro" id="IPR002110">
    <property type="entry name" value="Ankyrin_rpt"/>
</dbReference>